<dbReference type="GO" id="GO:0008897">
    <property type="term" value="F:holo-[acyl-carrier-protein] synthase activity"/>
    <property type="evidence" value="ECO:0007669"/>
    <property type="project" value="UniProtKB-EC"/>
</dbReference>
<evidence type="ECO:0000256" key="3">
    <source>
        <dbReference type="SAM" id="MobiDB-lite"/>
    </source>
</evidence>
<feature type="domain" description="4'-phosphopantetheinyl transferase N-terminal" evidence="5">
    <location>
        <begin position="13"/>
        <end position="112"/>
    </location>
</feature>
<comment type="caution">
    <text evidence="6">The sequence shown here is derived from an EMBL/GenBank/DDBJ whole genome shotgun (WGS) entry which is preliminary data.</text>
</comment>
<evidence type="ECO:0000313" key="6">
    <source>
        <dbReference type="EMBL" id="KAA3485607.1"/>
    </source>
</evidence>
<dbReference type="Pfam" id="PF22624">
    <property type="entry name" value="AASDHPPT_N"/>
    <property type="match status" value="1"/>
</dbReference>
<dbReference type="FunFam" id="3.90.470.20:FF:000013">
    <property type="entry name" value="L-aminoadipate-semialdehyde dehydrogenase-phosphopantetheinyl transferase"/>
    <property type="match status" value="1"/>
</dbReference>
<dbReference type="AlphaFoldDB" id="A0A5B6WY31"/>
<evidence type="ECO:0000256" key="2">
    <source>
        <dbReference type="ARBA" id="ARBA00022679"/>
    </source>
</evidence>
<evidence type="ECO:0000259" key="4">
    <source>
        <dbReference type="Pfam" id="PF01648"/>
    </source>
</evidence>
<dbReference type="EC" id="2.7.8.7" evidence="1"/>
<dbReference type="PANTHER" id="PTHR12215:SF10">
    <property type="entry name" value="L-AMINOADIPATE-SEMIALDEHYDE DEHYDROGENASE-PHOSPHOPANTETHEINYL TRANSFERASE"/>
    <property type="match status" value="1"/>
</dbReference>
<dbReference type="Proteomes" id="UP000325315">
    <property type="component" value="Unassembled WGS sequence"/>
</dbReference>
<proteinExistence type="predicted"/>
<keyword evidence="2 6" id="KW-0808">Transferase</keyword>
<dbReference type="FunFam" id="3.90.470.20:FF:000003">
    <property type="entry name" value="L-aminoadipate-semialdehyde dehydrogenase-phosphopantetheinyl transferase"/>
    <property type="match status" value="1"/>
</dbReference>
<dbReference type="Pfam" id="PF01648">
    <property type="entry name" value="ACPS"/>
    <property type="match status" value="1"/>
</dbReference>
<reference evidence="7" key="1">
    <citation type="journal article" date="2019" name="Plant Biotechnol. J.">
        <title>Genome sequencing of the Australian wild diploid species Gossypium australe highlights disease resistance and delayed gland morphogenesis.</title>
        <authorList>
            <person name="Cai Y."/>
            <person name="Cai X."/>
            <person name="Wang Q."/>
            <person name="Wang P."/>
            <person name="Zhang Y."/>
            <person name="Cai C."/>
            <person name="Xu Y."/>
            <person name="Wang K."/>
            <person name="Zhou Z."/>
            <person name="Wang C."/>
            <person name="Geng S."/>
            <person name="Li B."/>
            <person name="Dong Q."/>
            <person name="Hou Y."/>
            <person name="Wang H."/>
            <person name="Ai P."/>
            <person name="Liu Z."/>
            <person name="Yi F."/>
            <person name="Sun M."/>
            <person name="An G."/>
            <person name="Cheng J."/>
            <person name="Zhang Y."/>
            <person name="Shi Q."/>
            <person name="Xie Y."/>
            <person name="Shi X."/>
            <person name="Chang Y."/>
            <person name="Huang F."/>
            <person name="Chen Y."/>
            <person name="Hong S."/>
            <person name="Mi L."/>
            <person name="Sun Q."/>
            <person name="Zhang L."/>
            <person name="Zhou B."/>
            <person name="Peng R."/>
            <person name="Zhang X."/>
            <person name="Liu F."/>
        </authorList>
    </citation>
    <scope>NUCLEOTIDE SEQUENCE [LARGE SCALE GENOMIC DNA]</scope>
    <source>
        <strain evidence="7">cv. PA1801</strain>
    </source>
</reference>
<name>A0A5B6WY31_9ROSI</name>
<organism evidence="6 7">
    <name type="scientific">Gossypium australe</name>
    <dbReference type="NCBI Taxonomy" id="47621"/>
    <lineage>
        <taxon>Eukaryota</taxon>
        <taxon>Viridiplantae</taxon>
        <taxon>Streptophyta</taxon>
        <taxon>Embryophyta</taxon>
        <taxon>Tracheophyta</taxon>
        <taxon>Spermatophyta</taxon>
        <taxon>Magnoliopsida</taxon>
        <taxon>eudicotyledons</taxon>
        <taxon>Gunneridae</taxon>
        <taxon>Pentapetalae</taxon>
        <taxon>rosids</taxon>
        <taxon>malvids</taxon>
        <taxon>Malvales</taxon>
        <taxon>Malvaceae</taxon>
        <taxon>Malvoideae</taxon>
        <taxon>Gossypium</taxon>
    </lineage>
</organism>
<evidence type="ECO:0000259" key="5">
    <source>
        <dbReference type="Pfam" id="PF22624"/>
    </source>
</evidence>
<dbReference type="GO" id="GO:0019878">
    <property type="term" value="P:lysine biosynthetic process via aminoadipic acid"/>
    <property type="evidence" value="ECO:0007669"/>
    <property type="project" value="TreeGrafter"/>
</dbReference>
<dbReference type="GO" id="GO:0005829">
    <property type="term" value="C:cytosol"/>
    <property type="evidence" value="ECO:0007669"/>
    <property type="project" value="TreeGrafter"/>
</dbReference>
<dbReference type="InterPro" id="IPR055066">
    <property type="entry name" value="AASDHPPT_N"/>
</dbReference>
<feature type="region of interest" description="Disordered" evidence="3">
    <location>
        <begin position="465"/>
        <end position="489"/>
    </location>
</feature>
<evidence type="ECO:0000256" key="1">
    <source>
        <dbReference type="ARBA" id="ARBA00013172"/>
    </source>
</evidence>
<dbReference type="InterPro" id="IPR050559">
    <property type="entry name" value="P-Pant_transferase_sf"/>
</dbReference>
<gene>
    <name evidence="6" type="ORF">EPI10_007564</name>
</gene>
<dbReference type="PANTHER" id="PTHR12215">
    <property type="entry name" value="PHOSPHOPANTETHEINE TRANSFERASE"/>
    <property type="match status" value="1"/>
</dbReference>
<protein>
    <recommendedName>
        <fullName evidence="1">holo-[acyl-carrier-protein] synthase</fullName>
        <ecNumber evidence="1">2.7.8.7</ecNumber>
    </recommendedName>
</protein>
<sequence>MEKGVQRWIVDISKWNPSSNDFSFALSLLPQTHHSSITRFVKMEDRKRALVSLLLQYTLVHEVLGIPYPDIVINRTLEGKPFLECGRFCYDFPNFNFNVSHHGDYVAIASEPLCLVGLDIVNFLIPEKETVPEYIQNFSSYFSSSEWDRIISVGNNEEVLAEFYRYWCLKEAYVKAIGSGLAYGLHKVEFHHTNWTSISVKVDGVTNQQWRFWLFDLDKGHSVSIARGHPRLAIESYKRSLKRTKFNEEEYNVGLHLPNPRFVLRTVEELISVIHKAKQIHSLSMKKLKHLDVRTEDELPGSVSPSSDGTDSIGSHIKKMGPICKSRKTFVHVSPWPSMAEDDNFDEQILSNGSFISSADDETMWLSSGCFSPSSFFKERNGSDEWLVSWLSTMASASTDLDSSSQASEAENIEDLNGDEPIFWPFERKIDWKSGETWKHFTMSPRKDIIKVTALEETVNTNKNIQKPKQGSKDCHNGGRKIRKGNMMPSRLRESTKVSAKIVPLNIENQILALKVEEDDTMGSISTCRNLWEDDFTSNGDVPIEKVVGLGEFDGHEGIDSDFNEGVFLLDEAL</sequence>
<dbReference type="OrthoDB" id="26719at2759"/>
<dbReference type="InterPro" id="IPR008278">
    <property type="entry name" value="4-PPantetheinyl_Trfase_dom"/>
</dbReference>
<keyword evidence="7" id="KW-1185">Reference proteome</keyword>
<dbReference type="EMBL" id="SMMG02000002">
    <property type="protein sequence ID" value="KAA3485607.1"/>
    <property type="molecule type" value="Genomic_DNA"/>
</dbReference>
<dbReference type="InterPro" id="IPR037143">
    <property type="entry name" value="4-PPantetheinyl_Trfase_dom_sf"/>
</dbReference>
<evidence type="ECO:0000313" key="7">
    <source>
        <dbReference type="Proteomes" id="UP000325315"/>
    </source>
</evidence>
<dbReference type="SUPFAM" id="SSF56214">
    <property type="entry name" value="4'-phosphopantetheinyl transferase"/>
    <property type="match status" value="2"/>
</dbReference>
<feature type="domain" description="4'-phosphopantetheinyl transferase" evidence="4">
    <location>
        <begin position="116"/>
        <end position="225"/>
    </location>
</feature>
<dbReference type="Gene3D" id="3.90.470.20">
    <property type="entry name" value="4'-phosphopantetheinyl transferase domain"/>
    <property type="match status" value="2"/>
</dbReference>
<accession>A0A5B6WY31</accession>
<dbReference type="GO" id="GO:0000287">
    <property type="term" value="F:magnesium ion binding"/>
    <property type="evidence" value="ECO:0007669"/>
    <property type="project" value="InterPro"/>
</dbReference>